<organism evidence="2 3">
    <name type="scientific">Acidovorax delafieldii</name>
    <name type="common">Pseudomonas delafieldii</name>
    <dbReference type="NCBI Taxonomy" id="47920"/>
    <lineage>
        <taxon>Bacteria</taxon>
        <taxon>Pseudomonadati</taxon>
        <taxon>Pseudomonadota</taxon>
        <taxon>Betaproteobacteria</taxon>
        <taxon>Burkholderiales</taxon>
        <taxon>Comamonadaceae</taxon>
        <taxon>Acidovorax</taxon>
    </lineage>
</organism>
<keyword evidence="2" id="KW-0456">Lyase</keyword>
<dbReference type="AlphaFoldDB" id="A0A561XXZ4"/>
<proteinExistence type="predicted"/>
<name>A0A561XXZ4_ACIDE</name>
<evidence type="ECO:0000313" key="3">
    <source>
        <dbReference type="Proteomes" id="UP000321485"/>
    </source>
</evidence>
<evidence type="ECO:0000313" key="2">
    <source>
        <dbReference type="EMBL" id="TWG40975.1"/>
    </source>
</evidence>
<dbReference type="Proteomes" id="UP000321485">
    <property type="component" value="Unassembled WGS sequence"/>
</dbReference>
<dbReference type="GeneID" id="51109348"/>
<dbReference type="InterPro" id="IPR029068">
    <property type="entry name" value="Glyas_Bleomycin-R_OHBP_Dase"/>
</dbReference>
<feature type="domain" description="VOC" evidence="1">
    <location>
        <begin position="1"/>
        <end position="127"/>
    </location>
</feature>
<evidence type="ECO:0000259" key="1">
    <source>
        <dbReference type="PROSITE" id="PS51819"/>
    </source>
</evidence>
<comment type="caution">
    <text evidence="2">The sequence shown here is derived from an EMBL/GenBank/DDBJ whole genome shotgun (WGS) entry which is preliminary data.</text>
</comment>
<dbReference type="GO" id="GO:0016829">
    <property type="term" value="F:lyase activity"/>
    <property type="evidence" value="ECO:0007669"/>
    <property type="project" value="UniProtKB-KW"/>
</dbReference>
<dbReference type="SUPFAM" id="SSF54593">
    <property type="entry name" value="Glyoxalase/Bleomycin resistance protein/Dihydroxybiphenyl dioxygenase"/>
    <property type="match status" value="1"/>
</dbReference>
<dbReference type="InterPro" id="IPR037523">
    <property type="entry name" value="VOC_core"/>
</dbReference>
<dbReference type="PANTHER" id="PTHR35006:SF1">
    <property type="entry name" value="BLL2941 PROTEIN"/>
    <property type="match status" value="1"/>
</dbReference>
<dbReference type="Gene3D" id="3.10.180.10">
    <property type="entry name" value="2,3-Dihydroxybiphenyl 1,2-Dioxygenase, domain 1"/>
    <property type="match status" value="1"/>
</dbReference>
<dbReference type="PANTHER" id="PTHR35006">
    <property type="entry name" value="GLYOXALASE FAMILY PROTEIN (AFU_ORTHOLOGUE AFUA_5G14830)"/>
    <property type="match status" value="1"/>
</dbReference>
<dbReference type="EMBL" id="VJWE01000002">
    <property type="protein sequence ID" value="TWG40975.1"/>
    <property type="molecule type" value="Genomic_DNA"/>
</dbReference>
<protein>
    <submittedName>
        <fullName evidence="2">Lactoylglutathione lyase</fullName>
    </submittedName>
</protein>
<gene>
    <name evidence="2" type="ORF">ATF69_0264</name>
</gene>
<dbReference type="CDD" id="cd07262">
    <property type="entry name" value="VOC_like"/>
    <property type="match status" value="1"/>
</dbReference>
<dbReference type="Pfam" id="PF00903">
    <property type="entry name" value="Glyoxalase"/>
    <property type="match status" value="1"/>
</dbReference>
<reference evidence="2 3" key="1">
    <citation type="journal article" date="2015" name="Stand. Genomic Sci.">
        <title>Genomic Encyclopedia of Bacterial and Archaeal Type Strains, Phase III: the genomes of soil and plant-associated and newly described type strains.</title>
        <authorList>
            <person name="Whitman W.B."/>
            <person name="Woyke T."/>
            <person name="Klenk H.P."/>
            <person name="Zhou Y."/>
            <person name="Lilburn T.G."/>
            <person name="Beck B.J."/>
            <person name="De Vos P."/>
            <person name="Vandamme P."/>
            <person name="Eisen J.A."/>
            <person name="Garrity G."/>
            <person name="Hugenholtz P."/>
            <person name="Kyrpides N.C."/>
        </authorList>
    </citation>
    <scope>NUCLEOTIDE SEQUENCE [LARGE SCALE GENOMIC DNA]</scope>
    <source>
        <strain evidence="2 3">DSM 64</strain>
    </source>
</reference>
<sequence>MLSHVFVGITDFERALAFYRPVLASLGIQERFCEAERPWAGWESTPGPRPLFVIARPFNGEVPHPGNGLMVAFMAATRSQVDAAHALALSLGGQCEGRPGLRPEYHANYYGAYFRDPDGNKLCVASHGQA</sequence>
<dbReference type="RefSeq" id="WP_056067560.1">
    <property type="nucleotide sequence ID" value="NZ_CAXUPI020000006.1"/>
</dbReference>
<dbReference type="PROSITE" id="PS51819">
    <property type="entry name" value="VOC"/>
    <property type="match status" value="1"/>
</dbReference>
<accession>A0A561XXZ4</accession>
<dbReference type="InterPro" id="IPR004360">
    <property type="entry name" value="Glyas_Fos-R_dOase_dom"/>
</dbReference>